<protein>
    <submittedName>
        <fullName evidence="1">Uncharacterized protein</fullName>
    </submittedName>
</protein>
<organism evidence="1 2">
    <name type="scientific">Paenibacillus terrae</name>
    <dbReference type="NCBI Taxonomy" id="159743"/>
    <lineage>
        <taxon>Bacteria</taxon>
        <taxon>Bacillati</taxon>
        <taxon>Bacillota</taxon>
        <taxon>Bacilli</taxon>
        <taxon>Bacillales</taxon>
        <taxon>Paenibacillaceae</taxon>
        <taxon>Paenibacillus</taxon>
    </lineage>
</organism>
<evidence type="ECO:0000313" key="2">
    <source>
        <dbReference type="Proteomes" id="UP000032534"/>
    </source>
</evidence>
<keyword evidence="2" id="KW-1185">Reference proteome</keyword>
<proteinExistence type="predicted"/>
<reference evidence="1 2" key="1">
    <citation type="submission" date="2014-11" db="EMBL/GenBank/DDBJ databases">
        <title>Draft Genome Sequences of Paenibacillus polymyxa NRRL B-30509 and Paenibacillus terrae NRRL B-30644, Strains from a Poultry Environment that Produce Tridecaptin A and Paenicidins.</title>
        <authorList>
            <person name="van Belkum M.J."/>
            <person name="Lohans C.T."/>
            <person name="Vederas J.C."/>
        </authorList>
    </citation>
    <scope>NUCLEOTIDE SEQUENCE [LARGE SCALE GENOMIC DNA]</scope>
    <source>
        <strain evidence="1 2">NRRL B-30644</strain>
    </source>
</reference>
<gene>
    <name evidence="1" type="ORF">QD47_17840</name>
</gene>
<accession>A0A0D7WYQ8</accession>
<dbReference type="Proteomes" id="UP000032534">
    <property type="component" value="Unassembled WGS sequence"/>
</dbReference>
<sequence>MHMIFRLRQSWDNARLALIMSVADLYFKPDPVQEESILKELSEQYPEEGNAIMELMPVWKRWGYEEGREEAREGEALAALPPCVSE</sequence>
<evidence type="ECO:0000313" key="1">
    <source>
        <dbReference type="EMBL" id="KJD44290.1"/>
    </source>
</evidence>
<comment type="caution">
    <text evidence="1">The sequence shown here is derived from an EMBL/GenBank/DDBJ whole genome shotgun (WGS) entry which is preliminary data.</text>
</comment>
<dbReference type="EMBL" id="JTHP01000038">
    <property type="protein sequence ID" value="KJD44290.1"/>
    <property type="molecule type" value="Genomic_DNA"/>
</dbReference>
<name>A0A0D7WYQ8_9BACL</name>
<dbReference type="AlphaFoldDB" id="A0A0D7WYQ8"/>